<dbReference type="Pfam" id="PF19429">
    <property type="entry name" value="EVA_Class_A"/>
    <property type="match status" value="1"/>
</dbReference>
<proteinExistence type="predicted"/>
<dbReference type="InterPro" id="IPR045797">
    <property type="entry name" value="EVA_Class_A"/>
</dbReference>
<organism evidence="8">
    <name type="scientific">Amblyomma tuberculatum</name>
    <dbReference type="NCBI Taxonomy" id="48802"/>
    <lineage>
        <taxon>Eukaryota</taxon>
        <taxon>Metazoa</taxon>
        <taxon>Ecdysozoa</taxon>
        <taxon>Arthropoda</taxon>
        <taxon>Chelicerata</taxon>
        <taxon>Arachnida</taxon>
        <taxon>Acari</taxon>
        <taxon>Parasitiformes</taxon>
        <taxon>Ixodida</taxon>
        <taxon>Ixodoidea</taxon>
        <taxon>Ixodidae</taxon>
        <taxon>Amblyomminae</taxon>
        <taxon>Amblyomma</taxon>
    </lineage>
</organism>
<protein>
    <recommendedName>
        <fullName evidence="6">Evasin</fullName>
    </recommendedName>
</protein>
<evidence type="ECO:0000256" key="1">
    <source>
        <dbReference type="ARBA" id="ARBA00004613"/>
    </source>
</evidence>
<accession>A0A6M2E4J2</accession>
<evidence type="ECO:0000256" key="3">
    <source>
        <dbReference type="ARBA" id="ARBA00022729"/>
    </source>
</evidence>
<dbReference type="AlphaFoldDB" id="A0A6M2E4J2"/>
<feature type="chain" id="PRO_5026949024" description="Evasin" evidence="7">
    <location>
        <begin position="19"/>
        <end position="175"/>
    </location>
</feature>
<name>A0A6M2E4J2_9ACAR</name>
<sequence length="175" mass="20155">MILLDALLSYCLVYAVSCEQYTIFGGNTDWQKLPSDQGSDEHSEEGDSEIEYIEVDNPTPYDGSDEHSVEEGDIMTHEYYEFTEGPTTDGYGWMCHERLFARKGIEEKVPISCLYNCVYQNYPMVTRQFAEGAKCIHMTYADFWAYQTQVPCWIGVCEKGYCRNATRFAFCNPKI</sequence>
<dbReference type="GO" id="GO:0005576">
    <property type="term" value="C:extracellular region"/>
    <property type="evidence" value="ECO:0007669"/>
    <property type="project" value="UniProtKB-SubCell"/>
</dbReference>
<evidence type="ECO:0000256" key="5">
    <source>
        <dbReference type="ARBA" id="ARBA00023180"/>
    </source>
</evidence>
<keyword evidence="5 6" id="KW-0325">Glycoprotein</keyword>
<evidence type="ECO:0000256" key="7">
    <source>
        <dbReference type="SAM" id="SignalP"/>
    </source>
</evidence>
<feature type="signal peptide" evidence="7">
    <location>
        <begin position="1"/>
        <end position="18"/>
    </location>
</feature>
<dbReference type="GO" id="GO:0019957">
    <property type="term" value="F:C-C chemokine binding"/>
    <property type="evidence" value="ECO:0007669"/>
    <property type="project" value="InterPro"/>
</dbReference>
<evidence type="ECO:0000256" key="6">
    <source>
        <dbReference type="RuleBase" id="RU369006"/>
    </source>
</evidence>
<dbReference type="Gene3D" id="2.30.130.100">
    <property type="match status" value="1"/>
</dbReference>
<reference evidence="8" key="1">
    <citation type="submission" date="2019-12" db="EMBL/GenBank/DDBJ databases">
        <title>The sialotranscriptome of the gopher-tortoise tick, Amblyomma tuberculatum.</title>
        <authorList>
            <person name="Karim S."/>
            <person name="Andersen J."/>
            <person name="Kumar D."/>
            <person name="Adamson S."/>
            <person name="Ennen J."/>
            <person name="Qualis C.P."/>
            <person name="Ribeiro J.M.C."/>
        </authorList>
    </citation>
    <scope>NUCLEOTIDE SEQUENCE</scope>
    <source>
        <strain evidence="8">Removed</strain>
        <tissue evidence="8">Salivary glands</tissue>
    </source>
</reference>
<keyword evidence="3 6" id="KW-0732">Signal</keyword>
<dbReference type="EMBL" id="GIDH01001361">
    <property type="protein sequence ID" value="NOV53304.1"/>
    <property type="molecule type" value="Transcribed_RNA"/>
</dbReference>
<comment type="function">
    <text evidence="6">Salivary chemokine-binding protein which binds to host chemokines.</text>
</comment>
<keyword evidence="2 6" id="KW-0964">Secreted</keyword>
<evidence type="ECO:0000256" key="4">
    <source>
        <dbReference type="ARBA" id="ARBA00023157"/>
    </source>
</evidence>
<comment type="subcellular location">
    <subcellularLocation>
        <location evidence="1 6">Secreted</location>
    </subcellularLocation>
</comment>
<keyword evidence="4 6" id="KW-1015">Disulfide bond</keyword>
<evidence type="ECO:0000256" key="2">
    <source>
        <dbReference type="ARBA" id="ARBA00022525"/>
    </source>
</evidence>
<evidence type="ECO:0000313" key="8">
    <source>
        <dbReference type="EMBL" id="NOV53304.1"/>
    </source>
</evidence>